<dbReference type="InterPro" id="IPR007627">
    <property type="entry name" value="RNA_pol_sigma70_r2"/>
</dbReference>
<dbReference type="RefSeq" id="WP_290247801.1">
    <property type="nucleotide sequence ID" value="NZ_JAUFQT010000001.1"/>
</dbReference>
<keyword evidence="5" id="KW-1185">Reference proteome</keyword>
<reference evidence="4 5" key="1">
    <citation type="submission" date="2024-09" db="EMBL/GenBank/DDBJ databases">
        <authorList>
            <person name="Sun Q."/>
            <person name="Mori K."/>
        </authorList>
    </citation>
    <scope>NUCLEOTIDE SEQUENCE [LARGE SCALE GENOMIC DNA]</scope>
    <source>
        <strain evidence="4 5">CECT 7682</strain>
    </source>
</reference>
<protein>
    <submittedName>
        <fullName evidence="4">RNA polymerase sigma factor</fullName>
    </submittedName>
</protein>
<dbReference type="EMBL" id="JBHMEW010000066">
    <property type="protein sequence ID" value="MFB9213167.1"/>
    <property type="molecule type" value="Genomic_DNA"/>
</dbReference>
<organism evidence="4 5">
    <name type="scientific">Echinicola jeungdonensis</name>
    <dbReference type="NCBI Taxonomy" id="709343"/>
    <lineage>
        <taxon>Bacteria</taxon>
        <taxon>Pseudomonadati</taxon>
        <taxon>Bacteroidota</taxon>
        <taxon>Cytophagia</taxon>
        <taxon>Cytophagales</taxon>
        <taxon>Cyclobacteriaceae</taxon>
        <taxon>Echinicola</taxon>
    </lineage>
</organism>
<dbReference type="Gene3D" id="1.10.1740.10">
    <property type="match status" value="1"/>
</dbReference>
<gene>
    <name evidence="4" type="ORF">ACFFUR_15220</name>
</gene>
<dbReference type="InterPro" id="IPR014284">
    <property type="entry name" value="RNA_pol_sigma-70_dom"/>
</dbReference>
<dbReference type="NCBIfam" id="TIGR02937">
    <property type="entry name" value="sigma70-ECF"/>
    <property type="match status" value="1"/>
</dbReference>
<dbReference type="Proteomes" id="UP001589654">
    <property type="component" value="Unassembled WGS sequence"/>
</dbReference>
<feature type="domain" description="DUF6596" evidence="3">
    <location>
        <begin position="193"/>
        <end position="295"/>
    </location>
</feature>
<dbReference type="SUPFAM" id="SSF88659">
    <property type="entry name" value="Sigma3 and sigma4 domains of RNA polymerase sigma factors"/>
    <property type="match status" value="1"/>
</dbReference>
<sequence>METNQEIDLTINHLFRQESGKMVSVLVKIFGSENFELVEDVVQDALLSALETWKFRGKPQNPKSWLYKAAKNKAIDIIRREKHHQNIDFGDPDRKLLTSEYSLALTMEELWKDSKIKDDFLGMMYACCHPALSEENQITFILKALCGFSTKEIAKAFLTEDQTISKRLYRTKAFFRNSKLKPAIPPPEELPSRTQAVLETIYMIFNEGYKSTHSDRLIREDLIAQAMFLCKSLIDNNKAQLAEPFALISLMCFHAARSPARISKSGNLIPLEKQDRSKWNRSLIYEGNKYLNKAAFGQEISHYHLEAAIAYEHCIAPNYSSTNWKAIVNYYDALLSRNPDPVISLNRCLAVMEADGPEKALGVWEKLKQEKILEQYYLYYAAEGEINNRLGNKEKAIAAFNQAQKLTLSENEKRFLMDKIADIQI</sequence>
<evidence type="ECO:0000259" key="1">
    <source>
        <dbReference type="Pfam" id="PF04542"/>
    </source>
</evidence>
<dbReference type="InterPro" id="IPR013324">
    <property type="entry name" value="RNA_pol_sigma_r3/r4-like"/>
</dbReference>
<dbReference type="InterPro" id="IPR013249">
    <property type="entry name" value="RNA_pol_sigma70_r4_t2"/>
</dbReference>
<dbReference type="SUPFAM" id="SSF88946">
    <property type="entry name" value="Sigma2 domain of RNA polymerase sigma factors"/>
    <property type="match status" value="1"/>
</dbReference>
<dbReference type="InterPro" id="IPR013325">
    <property type="entry name" value="RNA_pol_sigma_r2"/>
</dbReference>
<dbReference type="InterPro" id="IPR046531">
    <property type="entry name" value="DUF6596"/>
</dbReference>
<dbReference type="PANTHER" id="PTHR47756">
    <property type="entry name" value="BLL6612 PROTEIN-RELATED"/>
    <property type="match status" value="1"/>
</dbReference>
<evidence type="ECO:0000259" key="2">
    <source>
        <dbReference type="Pfam" id="PF08281"/>
    </source>
</evidence>
<dbReference type="PANTHER" id="PTHR47756:SF2">
    <property type="entry name" value="BLL6612 PROTEIN"/>
    <property type="match status" value="1"/>
</dbReference>
<proteinExistence type="predicted"/>
<dbReference type="Pfam" id="PF20239">
    <property type="entry name" value="DUF6596"/>
    <property type="match status" value="1"/>
</dbReference>
<accession>A0ABV5J8K2</accession>
<comment type="caution">
    <text evidence="4">The sequence shown here is derived from an EMBL/GenBank/DDBJ whole genome shotgun (WGS) entry which is preliminary data.</text>
</comment>
<dbReference type="InterPro" id="IPR011990">
    <property type="entry name" value="TPR-like_helical_dom_sf"/>
</dbReference>
<name>A0ABV5J8K2_9BACT</name>
<evidence type="ECO:0000313" key="5">
    <source>
        <dbReference type="Proteomes" id="UP001589654"/>
    </source>
</evidence>
<dbReference type="SUPFAM" id="SSF48452">
    <property type="entry name" value="TPR-like"/>
    <property type="match status" value="1"/>
</dbReference>
<feature type="domain" description="RNA polymerase sigma-70 region 2" evidence="1">
    <location>
        <begin position="14"/>
        <end position="82"/>
    </location>
</feature>
<dbReference type="Pfam" id="PF08281">
    <property type="entry name" value="Sigma70_r4_2"/>
    <property type="match status" value="1"/>
</dbReference>
<evidence type="ECO:0000313" key="4">
    <source>
        <dbReference type="EMBL" id="MFB9213167.1"/>
    </source>
</evidence>
<dbReference type="Pfam" id="PF04542">
    <property type="entry name" value="Sigma70_r2"/>
    <property type="match status" value="1"/>
</dbReference>
<evidence type="ECO:0000259" key="3">
    <source>
        <dbReference type="Pfam" id="PF20239"/>
    </source>
</evidence>
<feature type="domain" description="RNA polymerase sigma factor 70 region 4 type 2" evidence="2">
    <location>
        <begin position="125"/>
        <end position="173"/>
    </location>
</feature>